<evidence type="ECO:0000256" key="7">
    <source>
        <dbReference type="RuleBase" id="RU004262"/>
    </source>
</evidence>
<sequence length="501" mass="56676">MIIAITDAICYGVYGCFSIAPPWTGDTERPITYFPESPSIINVKFPIFNKNNRNNPQLVDLNDPDKIKNYRINKNAKLFVVTHGYLESGDRPWIMNMVNELLRREKDSSVIVIDWRGGSSPPYAKAASNIRLVGAMAAHVVHLIYEEYHLTNLKNVHFIGHSLGAHLSGYAGYHLKHDFGLNLGRITGLDPAEPYFSQTDPIVRLDRTDAEYVDVIHTDAKPFVSSGGLGLAEPCGHVDFYPNGGHTQPGCNQRVEQFIEERESFFWGVQTYLGCDHVRSYELFTESINKNDKPPYAITCENYEKYLSGECFSCGMNDQHCIKFGYNSYESYQTNRDLTSSETLNAYILTVGQKPYIRHQYKVTVNVSDSIESRVHGGEVGKLKIILYGQNDSLHTDGMHFSEEPRLFEPGHSNTSVIAGNDVGIPSRAILEWSYSTNPLNPLTWRLLKSPRIYLADITIESLEYSTRIRMCPVLHEPVVEGSKSYFNPKNCESVSWNMVE</sequence>
<feature type="domain" description="Lipase" evidence="8">
    <location>
        <begin position="9"/>
        <end position="351"/>
    </location>
</feature>
<gene>
    <name evidence="9" type="primary">CSON000474</name>
</gene>
<name>A0A336LTX6_CULSO</name>
<dbReference type="Pfam" id="PF00151">
    <property type="entry name" value="Lipase"/>
    <property type="match status" value="1"/>
</dbReference>
<comment type="similarity">
    <text evidence="2 7">Belongs to the AB hydrolase superfamily. Lipase family.</text>
</comment>
<dbReference type="PANTHER" id="PTHR11610:SF185">
    <property type="entry name" value="LD47264P"/>
    <property type="match status" value="1"/>
</dbReference>
<dbReference type="EMBL" id="UFQT01000107">
    <property type="protein sequence ID" value="SSX20089.1"/>
    <property type="molecule type" value="Genomic_DNA"/>
</dbReference>
<reference evidence="9" key="1">
    <citation type="submission" date="2018-07" db="EMBL/GenBank/DDBJ databases">
        <authorList>
            <person name="Quirk P.G."/>
            <person name="Krulwich T.A."/>
        </authorList>
    </citation>
    <scope>NUCLEOTIDE SEQUENCE</scope>
</reference>
<dbReference type="InterPro" id="IPR029058">
    <property type="entry name" value="AB_hydrolase_fold"/>
</dbReference>
<feature type="active site" description="Charge relay system" evidence="5">
    <location>
        <position position="277"/>
    </location>
</feature>
<dbReference type="ESTHER" id="culso-a0a336ltx6">
    <property type="family name" value="Pancreatic_lipase"/>
</dbReference>
<dbReference type="InterPro" id="IPR033906">
    <property type="entry name" value="Lipase_N"/>
</dbReference>
<organism evidence="9">
    <name type="scientific">Culicoides sonorensis</name>
    <name type="common">Biting midge</name>
    <dbReference type="NCBI Taxonomy" id="179676"/>
    <lineage>
        <taxon>Eukaryota</taxon>
        <taxon>Metazoa</taxon>
        <taxon>Ecdysozoa</taxon>
        <taxon>Arthropoda</taxon>
        <taxon>Hexapoda</taxon>
        <taxon>Insecta</taxon>
        <taxon>Pterygota</taxon>
        <taxon>Neoptera</taxon>
        <taxon>Endopterygota</taxon>
        <taxon>Diptera</taxon>
        <taxon>Nematocera</taxon>
        <taxon>Chironomoidea</taxon>
        <taxon>Ceratopogonidae</taxon>
        <taxon>Ceratopogoninae</taxon>
        <taxon>Culicoides</taxon>
        <taxon>Monoculicoides</taxon>
    </lineage>
</organism>
<dbReference type="FunFam" id="3.40.50.1820:FF:000033">
    <property type="entry name" value="Pancreatic triacylglycerol lipase"/>
    <property type="match status" value="1"/>
</dbReference>
<evidence type="ECO:0000313" key="9">
    <source>
        <dbReference type="EMBL" id="SSX20089.1"/>
    </source>
</evidence>
<comment type="subcellular location">
    <subcellularLocation>
        <location evidence="1">Secreted</location>
    </subcellularLocation>
</comment>
<evidence type="ECO:0000256" key="2">
    <source>
        <dbReference type="ARBA" id="ARBA00010701"/>
    </source>
</evidence>
<evidence type="ECO:0000256" key="4">
    <source>
        <dbReference type="ARBA" id="ARBA00023157"/>
    </source>
</evidence>
<dbReference type="InterPro" id="IPR016272">
    <property type="entry name" value="Lipase_LIPH"/>
</dbReference>
<dbReference type="CDD" id="cd00707">
    <property type="entry name" value="Pancreat_lipase_like"/>
    <property type="match status" value="1"/>
</dbReference>
<dbReference type="PIRSF" id="PIRSF000865">
    <property type="entry name" value="Lipoprotein_lipase_LIPH"/>
    <property type="match status" value="1"/>
</dbReference>
<feature type="active site" description="Charge relay system" evidence="5">
    <location>
        <position position="190"/>
    </location>
</feature>
<dbReference type="VEuPathDB" id="VectorBase:CSON000474"/>
<dbReference type="Gene3D" id="3.40.50.1820">
    <property type="entry name" value="alpha/beta hydrolase"/>
    <property type="match status" value="1"/>
</dbReference>
<proteinExistence type="inferred from homology"/>
<evidence type="ECO:0000259" key="8">
    <source>
        <dbReference type="Pfam" id="PF00151"/>
    </source>
</evidence>
<evidence type="ECO:0000256" key="5">
    <source>
        <dbReference type="PIRSR" id="PIRSR000865-1"/>
    </source>
</evidence>
<dbReference type="GO" id="GO:0005615">
    <property type="term" value="C:extracellular space"/>
    <property type="evidence" value="ECO:0007669"/>
    <property type="project" value="TreeGrafter"/>
</dbReference>
<dbReference type="SUPFAM" id="SSF53474">
    <property type="entry name" value="alpha/beta-Hydrolases"/>
    <property type="match status" value="1"/>
</dbReference>
<feature type="binding site" evidence="6">
    <location>
        <position position="209"/>
    </location>
    <ligand>
        <name>Ca(2+)</name>
        <dbReference type="ChEBI" id="CHEBI:29108"/>
    </ligand>
</feature>
<dbReference type="GO" id="GO:0016042">
    <property type="term" value="P:lipid catabolic process"/>
    <property type="evidence" value="ECO:0007669"/>
    <property type="project" value="TreeGrafter"/>
</dbReference>
<dbReference type="InterPro" id="IPR013818">
    <property type="entry name" value="Lipase"/>
</dbReference>
<dbReference type="PRINTS" id="PR00823">
    <property type="entry name" value="PANCLIPASE"/>
</dbReference>
<protein>
    <submittedName>
        <fullName evidence="9">CSON000474 protein</fullName>
    </submittedName>
</protein>
<evidence type="ECO:0000256" key="3">
    <source>
        <dbReference type="ARBA" id="ARBA00022525"/>
    </source>
</evidence>
<dbReference type="GO" id="GO:0046872">
    <property type="term" value="F:metal ion binding"/>
    <property type="evidence" value="ECO:0007669"/>
    <property type="project" value="UniProtKB-KW"/>
</dbReference>
<dbReference type="GO" id="GO:0004806">
    <property type="term" value="F:triacylglycerol lipase activity"/>
    <property type="evidence" value="ECO:0007669"/>
    <property type="project" value="InterPro"/>
</dbReference>
<accession>A0A336LTX6</accession>
<feature type="binding site" evidence="6">
    <location>
        <position position="206"/>
    </location>
    <ligand>
        <name>Ca(2+)</name>
        <dbReference type="ChEBI" id="CHEBI:29108"/>
    </ligand>
</feature>
<dbReference type="InterPro" id="IPR000734">
    <property type="entry name" value="TAG_lipase"/>
</dbReference>
<feature type="binding site" evidence="6">
    <location>
        <position position="204"/>
    </location>
    <ligand>
        <name>Ca(2+)</name>
        <dbReference type="ChEBI" id="CHEBI:29108"/>
    </ligand>
</feature>
<keyword evidence="6" id="KW-0479">Metal-binding</keyword>
<evidence type="ECO:0000256" key="6">
    <source>
        <dbReference type="PIRSR" id="PIRSR000865-2"/>
    </source>
</evidence>
<dbReference type="InterPro" id="IPR002331">
    <property type="entry name" value="Lipase_panc"/>
</dbReference>
<keyword evidence="3" id="KW-0964">Secreted</keyword>
<dbReference type="PANTHER" id="PTHR11610">
    <property type="entry name" value="LIPASE"/>
    <property type="match status" value="1"/>
</dbReference>
<keyword evidence="4" id="KW-1015">Disulfide bond</keyword>
<dbReference type="PRINTS" id="PR00821">
    <property type="entry name" value="TAGLIPASE"/>
</dbReference>
<evidence type="ECO:0000256" key="1">
    <source>
        <dbReference type="ARBA" id="ARBA00004613"/>
    </source>
</evidence>
<feature type="active site" description="Nucleophile" evidence="5">
    <location>
        <position position="162"/>
    </location>
</feature>
<dbReference type="AlphaFoldDB" id="A0A336LTX6"/>
<keyword evidence="6" id="KW-0106">Calcium</keyword>